<keyword evidence="1" id="KW-0812">Transmembrane</keyword>
<dbReference type="EMBL" id="CP134081">
    <property type="protein sequence ID" value="WNC08517.1"/>
    <property type="molecule type" value="Genomic_DNA"/>
</dbReference>
<evidence type="ECO:0000256" key="1">
    <source>
        <dbReference type="SAM" id="Phobius"/>
    </source>
</evidence>
<evidence type="ECO:0000313" key="3">
    <source>
        <dbReference type="EMBL" id="WNC08517.1"/>
    </source>
</evidence>
<dbReference type="InterPro" id="IPR003675">
    <property type="entry name" value="Rce1/LyrA-like_dom"/>
</dbReference>
<evidence type="ECO:0000313" key="4">
    <source>
        <dbReference type="Proteomes" id="UP001258207"/>
    </source>
</evidence>
<dbReference type="Proteomes" id="UP001258207">
    <property type="component" value="Chromosome"/>
</dbReference>
<dbReference type="Pfam" id="PF02517">
    <property type="entry name" value="Rce1-like"/>
    <property type="match status" value="1"/>
</dbReference>
<feature type="transmembrane region" description="Helical" evidence="1">
    <location>
        <begin position="183"/>
        <end position="203"/>
    </location>
</feature>
<feature type="transmembrane region" description="Helical" evidence="1">
    <location>
        <begin position="151"/>
        <end position="171"/>
    </location>
</feature>
<feature type="transmembrane region" description="Helical" evidence="1">
    <location>
        <begin position="49"/>
        <end position="68"/>
    </location>
</feature>
<dbReference type="RefSeq" id="WP_090357292.1">
    <property type="nucleotide sequence ID" value="NZ_CP134081.1"/>
</dbReference>
<evidence type="ECO:0000259" key="2">
    <source>
        <dbReference type="Pfam" id="PF02517"/>
    </source>
</evidence>
<dbReference type="GO" id="GO:0004175">
    <property type="term" value="F:endopeptidase activity"/>
    <property type="evidence" value="ECO:0007669"/>
    <property type="project" value="UniProtKB-ARBA"/>
</dbReference>
<feature type="transmembrane region" description="Helical" evidence="1">
    <location>
        <begin position="232"/>
        <end position="252"/>
    </location>
</feature>
<accession>A0AAJ6MS13</accession>
<keyword evidence="1" id="KW-0472">Membrane</keyword>
<sequence length="258" mass="27764">MSERLVWLSLLALGYGLASWHGSLHLPAVAAISLLLLAGLATRLPRLRIAAHALFMALALALGAHWLPGFDNARVLDAVFLDPEASAFTMHLNMDKPLIGFWLLLACPWTLKSGCGSLPKVAALVLITPVIVLGSGWALDAVAWVPKWPAVFWVWAANNLLLVCIVEELFFRGYLQQGLSHLLAHRDAAATVSLLVPTALFGLSHVGAGWQWALLASIAGLGYGLCYRAGGLLAAVLAHFSVNLLHFLLFSYPRLHTG</sequence>
<gene>
    <name evidence="3" type="ORF">RI108_14540</name>
</gene>
<feature type="transmembrane region" description="Helical" evidence="1">
    <location>
        <begin position="28"/>
        <end position="44"/>
    </location>
</feature>
<dbReference type="AlphaFoldDB" id="A0AAJ6MS13"/>
<feature type="transmembrane region" description="Helical" evidence="1">
    <location>
        <begin position="88"/>
        <end position="109"/>
    </location>
</feature>
<feature type="domain" description="CAAX prenyl protease 2/Lysostaphin resistance protein A-like" evidence="2">
    <location>
        <begin position="151"/>
        <end position="245"/>
    </location>
</feature>
<proteinExistence type="predicted"/>
<feature type="transmembrane region" description="Helical" evidence="1">
    <location>
        <begin position="121"/>
        <end position="139"/>
    </location>
</feature>
<dbReference type="EC" id="3.4.-.-" evidence="3"/>
<protein>
    <submittedName>
        <fullName evidence="3">CPBP family intramembrane glutamic endopeptidase</fullName>
        <ecNumber evidence="3">3.4.-.-</ecNumber>
    </submittedName>
</protein>
<dbReference type="GO" id="GO:0080120">
    <property type="term" value="P:CAAX-box protein maturation"/>
    <property type="evidence" value="ECO:0007669"/>
    <property type="project" value="UniProtKB-ARBA"/>
</dbReference>
<reference evidence="3" key="1">
    <citation type="submission" date="2023-09" db="EMBL/GenBank/DDBJ databases">
        <title>First report of Pseudomonas coleopterorum DJ13 causing leaf spot on Rhododendron pulchrum Sweet in China.</title>
        <authorList>
            <person name="Zhang Y."/>
        </authorList>
    </citation>
    <scope>NUCLEOTIDE SEQUENCE</scope>
    <source>
        <strain evidence="3">DJ13</strain>
    </source>
</reference>
<keyword evidence="3" id="KW-0378">Hydrolase</keyword>
<keyword evidence="1" id="KW-1133">Transmembrane helix</keyword>
<organism evidence="3 4">
    <name type="scientific">Pseudomonas coleopterorum</name>
    <dbReference type="NCBI Taxonomy" id="1605838"/>
    <lineage>
        <taxon>Bacteria</taxon>
        <taxon>Pseudomonadati</taxon>
        <taxon>Pseudomonadota</taxon>
        <taxon>Gammaproteobacteria</taxon>
        <taxon>Pseudomonadales</taxon>
        <taxon>Pseudomonadaceae</taxon>
        <taxon>Pseudomonas</taxon>
    </lineage>
</organism>
<name>A0AAJ6MS13_9PSED</name>